<organism evidence="2 3">
    <name type="scientific">Agrobacterium rubi</name>
    <dbReference type="NCBI Taxonomy" id="28099"/>
    <lineage>
        <taxon>Bacteria</taxon>
        <taxon>Pseudomonadati</taxon>
        <taxon>Pseudomonadota</taxon>
        <taxon>Alphaproteobacteria</taxon>
        <taxon>Hyphomicrobiales</taxon>
        <taxon>Rhizobiaceae</taxon>
        <taxon>Rhizobium/Agrobacterium group</taxon>
        <taxon>Agrobacterium</taxon>
    </lineage>
</organism>
<evidence type="ECO:0000313" key="4">
    <source>
        <dbReference type="Proteomes" id="UP000822331"/>
    </source>
</evidence>
<keyword evidence="4" id="KW-1185">Reference proteome</keyword>
<evidence type="ECO:0000313" key="3">
    <source>
        <dbReference type="Proteomes" id="UP000663912"/>
    </source>
</evidence>
<dbReference type="Proteomes" id="UP000663912">
    <property type="component" value="Chromosome 1"/>
</dbReference>
<dbReference type="RefSeq" id="WP_141680619.1">
    <property type="nucleotide sequence ID" value="NZ_CP049206.1"/>
</dbReference>
<gene>
    <name evidence="1" type="ORF">G6L72_04380</name>
    <name evidence="2" type="ORF">G6M88_11915</name>
</gene>
<reference evidence="2" key="2">
    <citation type="submission" date="2020-02" db="EMBL/GenBank/DDBJ databases">
        <title>Unexpected conservation and global transmission of agrobacterial virulence plasmids.</title>
        <authorList>
            <person name="Weisberg A.J."/>
            <person name="Davis E.W. II"/>
            <person name="Tabima J.R."/>
            <person name="Belcher M.S."/>
            <person name="Miller M."/>
            <person name="Kuo C.-H."/>
            <person name="Loper J.E."/>
            <person name="Grunwald N.J."/>
            <person name="Putnam M.L."/>
            <person name="Chang J.H."/>
        </authorList>
    </citation>
    <scope>NUCLEOTIDE SEQUENCE</scope>
    <source>
        <strain evidence="2">W2/73</strain>
    </source>
</reference>
<dbReference type="AlphaFoldDB" id="A0AAE7R7I5"/>
<dbReference type="KEGG" id="arui:G6M88_11915"/>
<reference evidence="1 4" key="1">
    <citation type="journal article" date="2020" name="Science">
        <title>Unexpected conservation and global transmission of agrobacterial virulence plasmids.</title>
        <authorList>
            <person name="Weisberg A.J."/>
            <person name="Davis E.W. 2nd"/>
            <person name="Tabima J."/>
            <person name="Belcher M.S."/>
            <person name="Miller M."/>
            <person name="Kuo C.H."/>
            <person name="Loper J.E."/>
            <person name="Grunwald N.J."/>
            <person name="Putnam M.L."/>
            <person name="Chang J.H."/>
        </authorList>
    </citation>
    <scope>NUCLEOTIDE SEQUENCE [LARGE SCALE GENOMIC DNA]</scope>
    <source>
        <strain evidence="1 4">A19/93</strain>
    </source>
</reference>
<accession>A0AAE7R7I5</accession>
<dbReference type="EMBL" id="JAAMCP010000002">
    <property type="protein sequence ID" value="NTF35953.1"/>
    <property type="molecule type" value="Genomic_DNA"/>
</dbReference>
<dbReference type="EMBL" id="CP049206">
    <property type="protein sequence ID" value="QTG01052.1"/>
    <property type="molecule type" value="Genomic_DNA"/>
</dbReference>
<dbReference type="Proteomes" id="UP000822331">
    <property type="component" value="Unassembled WGS sequence"/>
</dbReference>
<evidence type="ECO:0000313" key="2">
    <source>
        <dbReference type="EMBL" id="QTG01052.1"/>
    </source>
</evidence>
<proteinExistence type="predicted"/>
<sequence>MGTDAIIRQRHDNVLIGRRPYLEHHRRHQNGQKRQLAISIMQGMDPVRPENLVYAAASSCNDTMKAKPFFR</sequence>
<evidence type="ECO:0000313" key="1">
    <source>
        <dbReference type="EMBL" id="NTF35953.1"/>
    </source>
</evidence>
<name>A0AAE7R7I5_9HYPH</name>
<protein>
    <submittedName>
        <fullName evidence="2">Uncharacterized protein</fullName>
    </submittedName>
</protein>